<reference evidence="2" key="1">
    <citation type="journal article" date="2015" name="Nature">
        <title>Complex archaea that bridge the gap between prokaryotes and eukaryotes.</title>
        <authorList>
            <person name="Spang A."/>
            <person name="Saw J.H."/>
            <person name="Jorgensen S.L."/>
            <person name="Zaremba-Niedzwiedzka K."/>
            <person name="Martijn J."/>
            <person name="Lind A.E."/>
            <person name="van Eijk R."/>
            <person name="Schleper C."/>
            <person name="Guy L."/>
            <person name="Ettema T.J."/>
        </authorList>
    </citation>
    <scope>NUCLEOTIDE SEQUENCE</scope>
</reference>
<feature type="transmembrane region" description="Helical" evidence="1">
    <location>
        <begin position="6"/>
        <end position="23"/>
    </location>
</feature>
<proteinExistence type="predicted"/>
<keyword evidence="1" id="KW-0812">Transmembrane</keyword>
<keyword evidence="1" id="KW-1133">Transmembrane helix</keyword>
<evidence type="ECO:0000256" key="1">
    <source>
        <dbReference type="SAM" id="Phobius"/>
    </source>
</evidence>
<comment type="caution">
    <text evidence="2">The sequence shown here is derived from an EMBL/GenBank/DDBJ whole genome shotgun (WGS) entry which is preliminary data.</text>
</comment>
<evidence type="ECO:0000313" key="2">
    <source>
        <dbReference type="EMBL" id="KKL71466.1"/>
    </source>
</evidence>
<gene>
    <name evidence="2" type="ORF">LCGC14_2094640</name>
</gene>
<organism evidence="2">
    <name type="scientific">marine sediment metagenome</name>
    <dbReference type="NCBI Taxonomy" id="412755"/>
    <lineage>
        <taxon>unclassified sequences</taxon>
        <taxon>metagenomes</taxon>
        <taxon>ecological metagenomes</taxon>
    </lineage>
</organism>
<accession>A0A0F9EZ21</accession>
<dbReference type="EMBL" id="LAZR01025585">
    <property type="protein sequence ID" value="KKL71466.1"/>
    <property type="molecule type" value="Genomic_DNA"/>
</dbReference>
<name>A0A0F9EZ21_9ZZZZ</name>
<protein>
    <submittedName>
        <fullName evidence="2">Uncharacterized protein</fullName>
    </submittedName>
</protein>
<keyword evidence="1" id="KW-0472">Membrane</keyword>
<sequence length="77" mass="8712">MMKKMGFVGFSIMAVCVSLWYGYMMGSTQRFTSYIEDQRSCINICEPNGGLERIRTSVYCGCANGALFTEDDIRNDK</sequence>
<dbReference type="AlphaFoldDB" id="A0A0F9EZ21"/>